<comment type="caution">
    <text evidence="2">The sequence shown here is derived from an EMBL/GenBank/DDBJ whole genome shotgun (WGS) entry which is preliminary data.</text>
</comment>
<evidence type="ECO:0000313" key="2">
    <source>
        <dbReference type="EMBL" id="MEJ6008678.1"/>
    </source>
</evidence>
<keyword evidence="1" id="KW-1133">Transmembrane helix</keyword>
<organism evidence="2 3">
    <name type="scientific">Novosphingobium aquae</name>
    <dbReference type="NCBI Taxonomy" id="3133435"/>
    <lineage>
        <taxon>Bacteria</taxon>
        <taxon>Pseudomonadati</taxon>
        <taxon>Pseudomonadota</taxon>
        <taxon>Alphaproteobacteria</taxon>
        <taxon>Sphingomonadales</taxon>
        <taxon>Sphingomonadaceae</taxon>
        <taxon>Novosphingobium</taxon>
    </lineage>
</organism>
<feature type="transmembrane region" description="Helical" evidence="1">
    <location>
        <begin position="20"/>
        <end position="38"/>
    </location>
</feature>
<dbReference type="Proteomes" id="UP001379235">
    <property type="component" value="Unassembled WGS sequence"/>
</dbReference>
<keyword evidence="1" id="KW-0812">Transmembrane</keyword>
<dbReference type="EMBL" id="JBBHJY010000001">
    <property type="protein sequence ID" value="MEJ6008678.1"/>
    <property type="molecule type" value="Genomic_DNA"/>
</dbReference>
<proteinExistence type="predicted"/>
<evidence type="ECO:0000256" key="1">
    <source>
        <dbReference type="SAM" id="Phobius"/>
    </source>
</evidence>
<accession>A0ABU8S5B1</accession>
<keyword evidence="1" id="KW-0472">Membrane</keyword>
<sequence length="233" mass="26252">MEIEDQRSRQMAKRLTRFGLYGTLVYIVVLVGFAGAAWDPLWDMQPYEFAAVMGGIFSPLAFLWLVLGYFQQGSELRLQIKELQKTVRHHGQLVDIAKKDVALQANIAQSHEDREALKSAARFSVSSGVFVDNADGRVFVLELVNRGQPAHFLTLKTFTNMSTHHNFIDHERDATMIIPEGNLKNGEDNYVIAEFTNLLSDRFNQMIILMPIGSSDGRPSFHATIGPVTRQRA</sequence>
<name>A0ABU8S5B1_9SPHN</name>
<reference evidence="2 3" key="1">
    <citation type="submission" date="2024-03" db="EMBL/GenBank/DDBJ databases">
        <authorList>
            <person name="Jo J.-H."/>
        </authorList>
    </citation>
    <scope>NUCLEOTIDE SEQUENCE [LARGE SCALE GENOMIC DNA]</scope>
    <source>
        <strain evidence="2 3">AS3R-12</strain>
    </source>
</reference>
<keyword evidence="3" id="KW-1185">Reference proteome</keyword>
<feature type="transmembrane region" description="Helical" evidence="1">
    <location>
        <begin position="50"/>
        <end position="70"/>
    </location>
</feature>
<dbReference type="RefSeq" id="WP_339964284.1">
    <property type="nucleotide sequence ID" value="NZ_JBBHJY010000001.1"/>
</dbReference>
<protein>
    <submittedName>
        <fullName evidence="2">Uncharacterized protein</fullName>
    </submittedName>
</protein>
<evidence type="ECO:0000313" key="3">
    <source>
        <dbReference type="Proteomes" id="UP001379235"/>
    </source>
</evidence>
<gene>
    <name evidence="2" type="ORF">WG900_01970</name>
</gene>